<keyword evidence="2" id="KW-1185">Reference proteome</keyword>
<evidence type="ECO:0008006" key="3">
    <source>
        <dbReference type="Google" id="ProtNLM"/>
    </source>
</evidence>
<proteinExistence type="predicted"/>
<dbReference type="InParanoid" id="G9ELU6"/>
<dbReference type="PANTHER" id="PTHR17985">
    <property type="entry name" value="SER/THR-RICH PROTEIN T10 IN DGCR REGION"/>
    <property type="match status" value="1"/>
</dbReference>
<dbReference type="PANTHER" id="PTHR17985:SF8">
    <property type="entry name" value="TRANSPORT AND GOLGI ORGANIZATION PROTEIN 2 HOMOLOG"/>
    <property type="match status" value="1"/>
</dbReference>
<dbReference type="OrthoDB" id="4380123at2"/>
<dbReference type="AlphaFoldDB" id="G9ELU6"/>
<evidence type="ECO:0000313" key="2">
    <source>
        <dbReference type="Proteomes" id="UP000002770"/>
    </source>
</evidence>
<dbReference type="Proteomes" id="UP000002770">
    <property type="component" value="Unassembled WGS sequence"/>
</dbReference>
<accession>G9ELU6</accession>
<dbReference type="STRING" id="658187.LDG_6206"/>
<dbReference type="EMBL" id="JH413809">
    <property type="protein sequence ID" value="EHL31754.1"/>
    <property type="molecule type" value="Genomic_DNA"/>
</dbReference>
<evidence type="ECO:0000313" key="1">
    <source>
        <dbReference type="EMBL" id="EHL31754.1"/>
    </source>
</evidence>
<dbReference type="HOGENOM" id="CLU_047037_1_1_6"/>
<sequence>MCLALIAISQHPLYPLIILSNRDEFYKRATASAHYWPESPNLFAGQDLESGGTWLGVNKNSGFSLITNYRNPNAYDPLMQSRGLLVKNYLLDSTRTSPSAYINKIVPNAMRYNPFNLFVGTINTLIYYSNVENKAKKLTPGLYGISNHLLDTPWYKVLRAKELFNKCLGILRIRANPEQIEDLLFPILEDCRLAPDNLLPQTGVPIEVEKSLSSIFVTTPNHEYGTRSSTLILFTKENIFFSEKIFIHGKATSLKKTIIKTLI</sequence>
<reference evidence="1 2" key="1">
    <citation type="journal article" date="2011" name="BMC Genomics">
        <title>Insight into cross-talk between intra-amoebal pathogens.</title>
        <authorList>
            <person name="Gimenez G."/>
            <person name="Bertelli C."/>
            <person name="Moliner C."/>
            <person name="Robert C."/>
            <person name="Raoult D."/>
            <person name="Fournier P.E."/>
            <person name="Greub G."/>
        </authorList>
    </citation>
    <scope>NUCLEOTIDE SEQUENCE [LARGE SCALE GENOMIC DNA]</scope>
    <source>
        <strain evidence="1 2">LLAP12</strain>
    </source>
</reference>
<protein>
    <recommendedName>
        <fullName evidence="3">NRDE family protein</fullName>
    </recommendedName>
</protein>
<gene>
    <name evidence="1" type="ORF">LDG_6206</name>
</gene>
<dbReference type="eggNOG" id="COG3332">
    <property type="taxonomic scope" value="Bacteria"/>
</dbReference>
<dbReference type="InterPro" id="IPR008551">
    <property type="entry name" value="TANGO2"/>
</dbReference>
<organism evidence="1 2">
    <name type="scientific">Legionella drancourtii LLAP12</name>
    <dbReference type="NCBI Taxonomy" id="658187"/>
    <lineage>
        <taxon>Bacteria</taxon>
        <taxon>Pseudomonadati</taxon>
        <taxon>Pseudomonadota</taxon>
        <taxon>Gammaproteobacteria</taxon>
        <taxon>Legionellales</taxon>
        <taxon>Legionellaceae</taxon>
        <taxon>Legionella</taxon>
    </lineage>
</organism>
<dbReference type="RefSeq" id="WP_006870143.1">
    <property type="nucleotide sequence ID" value="NZ_JH413809.1"/>
</dbReference>
<dbReference type="Pfam" id="PF05742">
    <property type="entry name" value="TANGO2"/>
    <property type="match status" value="1"/>
</dbReference>
<name>G9ELU6_9GAMM</name>